<dbReference type="Proteomes" id="UP001303046">
    <property type="component" value="Unassembled WGS sequence"/>
</dbReference>
<accession>A0ABR1BRN6</accession>
<dbReference type="EMBL" id="JAVFWL010000001">
    <property type="protein sequence ID" value="KAK6727743.1"/>
    <property type="molecule type" value="Genomic_DNA"/>
</dbReference>
<protein>
    <submittedName>
        <fullName evidence="1">Uncharacterized protein</fullName>
    </submittedName>
</protein>
<organism evidence="1 2">
    <name type="scientific">Necator americanus</name>
    <name type="common">Human hookworm</name>
    <dbReference type="NCBI Taxonomy" id="51031"/>
    <lineage>
        <taxon>Eukaryota</taxon>
        <taxon>Metazoa</taxon>
        <taxon>Ecdysozoa</taxon>
        <taxon>Nematoda</taxon>
        <taxon>Chromadorea</taxon>
        <taxon>Rhabditida</taxon>
        <taxon>Rhabditina</taxon>
        <taxon>Rhabditomorpha</taxon>
        <taxon>Strongyloidea</taxon>
        <taxon>Ancylostomatidae</taxon>
        <taxon>Bunostominae</taxon>
        <taxon>Necator</taxon>
    </lineage>
</organism>
<proteinExistence type="predicted"/>
<gene>
    <name evidence="1" type="primary">Necator_chrI.g1557</name>
    <name evidence="1" type="ORF">RB195_005431</name>
</gene>
<keyword evidence="2" id="KW-1185">Reference proteome</keyword>
<name>A0ABR1BRN6_NECAM</name>
<comment type="caution">
    <text evidence="1">The sequence shown here is derived from an EMBL/GenBank/DDBJ whole genome shotgun (WGS) entry which is preliminary data.</text>
</comment>
<reference evidence="1 2" key="1">
    <citation type="submission" date="2023-08" db="EMBL/GenBank/DDBJ databases">
        <title>A Necator americanus chromosomal reference genome.</title>
        <authorList>
            <person name="Ilik V."/>
            <person name="Petrzelkova K.J."/>
            <person name="Pardy F."/>
            <person name="Fuh T."/>
            <person name="Niatou-Singa F.S."/>
            <person name="Gouil Q."/>
            <person name="Baker L."/>
            <person name="Ritchie M.E."/>
            <person name="Jex A.R."/>
            <person name="Gazzola D."/>
            <person name="Li H."/>
            <person name="Toshio Fujiwara R."/>
            <person name="Zhan B."/>
            <person name="Aroian R.V."/>
            <person name="Pafco B."/>
            <person name="Schwarz E.M."/>
        </authorList>
    </citation>
    <scope>NUCLEOTIDE SEQUENCE [LARGE SCALE GENOMIC DNA]</scope>
    <source>
        <strain evidence="1 2">Aroian</strain>
        <tissue evidence="1">Whole animal</tissue>
    </source>
</reference>
<evidence type="ECO:0000313" key="1">
    <source>
        <dbReference type="EMBL" id="KAK6727743.1"/>
    </source>
</evidence>
<evidence type="ECO:0000313" key="2">
    <source>
        <dbReference type="Proteomes" id="UP001303046"/>
    </source>
</evidence>
<sequence length="105" mass="11280">MATRPVSVLSLRAGATIADRYLVLGKFNGKFALMGIILLFLKTSPQIFSDRGHSLQANLKCLISVMAVNSIGGSERPQTAEAVNLAGGIEERPRRKTLTSLAQQP</sequence>